<dbReference type="GO" id="GO:0005869">
    <property type="term" value="C:dynactin complex"/>
    <property type="evidence" value="ECO:0007669"/>
    <property type="project" value="InterPro"/>
</dbReference>
<sequence length="359" mass="39340">MRRSTKKRPSCGAATDNEADPLEPRDPQGSAERGPETNARQRPSGAWERLVAEGPLAIMRIGHWRRHLAGFSGRRPPKLGWQRGPAVFPPAAVDVSSCMAWVPAAACGVLEGRVAVPPPRPSCNIQARHCDTRAAAPSTTSAARHPNHNAQVCGVMDSTLDKTTLSTISLLESRLLRIEHLLYGPTASHPPPAHHESAARRLDELERRFSMLSSRVRVYGELLKIYKTHPDFFHAPAPSVPPSQLSIDAIQSIVLASASSFPAILSSLTAVKDSPIPDPSESASLISKAERMKAIEATQLAQATDIAELRRRSEAIMRAWYEGNVLANSQVMADVESRVEKVERLVRRREREILEAKQV</sequence>
<name>A0A2U3E0M8_PURLI</name>
<accession>A0A2U3E0M8</accession>
<dbReference type="Pfam" id="PF07426">
    <property type="entry name" value="Dynactin_p22"/>
    <property type="match status" value="1"/>
</dbReference>
<dbReference type="GO" id="GO:0061640">
    <property type="term" value="P:cytoskeleton-dependent cytokinesis"/>
    <property type="evidence" value="ECO:0007669"/>
    <property type="project" value="InterPro"/>
</dbReference>
<evidence type="ECO:0000256" key="2">
    <source>
        <dbReference type="SAM" id="MobiDB-lite"/>
    </source>
</evidence>
<proteinExistence type="predicted"/>
<evidence type="ECO:0000313" key="4">
    <source>
        <dbReference type="Proteomes" id="UP000245956"/>
    </source>
</evidence>
<dbReference type="EMBL" id="LCWV01000016">
    <property type="protein sequence ID" value="PWI68068.1"/>
    <property type="molecule type" value="Genomic_DNA"/>
</dbReference>
<feature type="region of interest" description="Disordered" evidence="2">
    <location>
        <begin position="1"/>
        <end position="45"/>
    </location>
</feature>
<comment type="caution">
    <text evidence="3">The sequence shown here is derived from an EMBL/GenBank/DDBJ whole genome shotgun (WGS) entry which is preliminary data.</text>
</comment>
<dbReference type="AlphaFoldDB" id="A0A2U3E0M8"/>
<evidence type="ECO:0008006" key="5">
    <source>
        <dbReference type="Google" id="ProtNLM"/>
    </source>
</evidence>
<feature type="coiled-coil region" evidence="1">
    <location>
        <begin position="332"/>
        <end position="359"/>
    </location>
</feature>
<protein>
    <recommendedName>
        <fullName evidence="5">Nuclear distribution protein</fullName>
    </recommendedName>
</protein>
<reference evidence="3 4" key="1">
    <citation type="journal article" date="2016" name="Front. Microbiol.">
        <title>Genome and transcriptome sequences reveal the specific parasitism of the nematophagous Purpureocillium lilacinum 36-1.</title>
        <authorList>
            <person name="Xie J."/>
            <person name="Li S."/>
            <person name="Mo C."/>
            <person name="Xiao X."/>
            <person name="Peng D."/>
            <person name="Wang G."/>
            <person name="Xiao Y."/>
        </authorList>
    </citation>
    <scope>NUCLEOTIDE SEQUENCE [LARGE SCALE GENOMIC DNA]</scope>
    <source>
        <strain evidence="3 4">36-1</strain>
    </source>
</reference>
<dbReference type="Proteomes" id="UP000245956">
    <property type="component" value="Unassembled WGS sequence"/>
</dbReference>
<gene>
    <name evidence="3" type="ORF">PCL_02469</name>
</gene>
<keyword evidence="1" id="KW-0175">Coiled coil</keyword>
<organism evidence="3 4">
    <name type="scientific">Purpureocillium lilacinum</name>
    <name type="common">Paecilomyces lilacinus</name>
    <dbReference type="NCBI Taxonomy" id="33203"/>
    <lineage>
        <taxon>Eukaryota</taxon>
        <taxon>Fungi</taxon>
        <taxon>Dikarya</taxon>
        <taxon>Ascomycota</taxon>
        <taxon>Pezizomycotina</taxon>
        <taxon>Sordariomycetes</taxon>
        <taxon>Hypocreomycetidae</taxon>
        <taxon>Hypocreales</taxon>
        <taxon>Ophiocordycipitaceae</taxon>
        <taxon>Purpureocillium</taxon>
    </lineage>
</organism>
<evidence type="ECO:0000313" key="3">
    <source>
        <dbReference type="EMBL" id="PWI68068.1"/>
    </source>
</evidence>
<evidence type="ECO:0000256" key="1">
    <source>
        <dbReference type="SAM" id="Coils"/>
    </source>
</evidence>
<dbReference type="InterPro" id="IPR009991">
    <property type="entry name" value="DCTN3"/>
</dbReference>